<proteinExistence type="predicted"/>
<gene>
    <name evidence="2" type="ORF">TSPGSL018_14965</name>
</gene>
<feature type="region of interest" description="Disordered" evidence="1">
    <location>
        <begin position="1"/>
        <end position="112"/>
    </location>
</feature>
<feature type="compositionally biased region" description="Basic and acidic residues" evidence="1">
    <location>
        <begin position="318"/>
        <end position="329"/>
    </location>
</feature>
<feature type="non-terminal residue" evidence="2">
    <location>
        <position position="1"/>
    </location>
</feature>
<feature type="compositionally biased region" description="Polar residues" evidence="1">
    <location>
        <begin position="443"/>
        <end position="457"/>
    </location>
</feature>
<evidence type="ECO:0000256" key="1">
    <source>
        <dbReference type="SAM" id="MobiDB-lite"/>
    </source>
</evidence>
<feature type="compositionally biased region" description="Low complexity" evidence="1">
    <location>
        <begin position="52"/>
        <end position="64"/>
    </location>
</feature>
<name>A0A061R5D2_9CHLO</name>
<organism evidence="2">
    <name type="scientific">Tetraselmis sp. GSL018</name>
    <dbReference type="NCBI Taxonomy" id="582737"/>
    <lineage>
        <taxon>Eukaryota</taxon>
        <taxon>Viridiplantae</taxon>
        <taxon>Chlorophyta</taxon>
        <taxon>core chlorophytes</taxon>
        <taxon>Chlorodendrophyceae</taxon>
        <taxon>Chlorodendrales</taxon>
        <taxon>Chlorodendraceae</taxon>
        <taxon>Tetraselmis</taxon>
    </lineage>
</organism>
<dbReference type="EMBL" id="GBEZ01020795">
    <property type="protein sequence ID" value="JAC65905.1"/>
    <property type="molecule type" value="Transcribed_RNA"/>
</dbReference>
<evidence type="ECO:0000313" key="2">
    <source>
        <dbReference type="EMBL" id="JAC65905.1"/>
    </source>
</evidence>
<sequence length="657" mass="68193">PAHALLPALSGGLSGSECSDLGAASEAPAPRPDDDASELASDVEQQRPPRPSAAAAAGGLPTSAGRKRGRPPALSDEDAAPAEPKRPALGLQPDAEQANEEAEGKPAPLSDCVPWSSAEDAVLCAVVHGLMDSGQLSEGEELSSESCRHAWAAVSSALNAGAAGLPFRRKGRRCAPPPRPPDSCCRRYWQLLLALGPVEAVMDALESAAAENGSELAVPRREAVRALTAVLSAAPGVGSQPSPPDSKREGKGRGVAEPPRLDKGASMAVLTAVTVRLGAEAAVPLQGAQTALEHLSGPGASPDDGFKQAMQQFEAEFSLERGGEPEKQAAEALGEPHAPPSELGAFSGGVKPDPEAQAIPKTEDSAGGVGAPAPPAVAPRRVGEESPKASRSAGDGDRGPPAPARRSRRRGKLPSADEQGPSSDPEPVRSQRPPPEAQRRRSASFSGEASSRLSQELQPAPLQPGAEQPELADPNGRPTPGRSPLPRVEAWGGAGAGARLDEQVAWQLAGAGEAGLRPQPHGLVGAGCEPLHSPNPEDFGTFLMAAMEGRGGGAAGAGQHLWPGLFPFAAPPWPGAGPAGAPRQREDLFRIEQERFLAEQHRRLLDREEYLRELAASRPPPFAPFGLPQSSVTPPSWQLRPPALDDPWLQQDLERML</sequence>
<feature type="region of interest" description="Disordered" evidence="1">
    <location>
        <begin position="318"/>
        <end position="493"/>
    </location>
</feature>
<protein>
    <submittedName>
        <fullName evidence="2">Uncharacterized protein</fullName>
    </submittedName>
</protein>
<dbReference type="AlphaFoldDB" id="A0A061R5D2"/>
<feature type="region of interest" description="Disordered" evidence="1">
    <location>
        <begin position="618"/>
        <end position="645"/>
    </location>
</feature>
<feature type="compositionally biased region" description="Basic and acidic residues" evidence="1">
    <location>
        <begin position="381"/>
        <end position="398"/>
    </location>
</feature>
<feature type="non-terminal residue" evidence="2">
    <location>
        <position position="657"/>
    </location>
</feature>
<feature type="compositionally biased region" description="Low complexity" evidence="1">
    <location>
        <begin position="1"/>
        <end position="11"/>
    </location>
</feature>
<feature type="compositionally biased region" description="Basic and acidic residues" evidence="1">
    <location>
        <begin position="245"/>
        <end position="260"/>
    </location>
</feature>
<accession>A0A061R5D2</accession>
<reference evidence="2" key="1">
    <citation type="submission" date="2014-05" db="EMBL/GenBank/DDBJ databases">
        <title>The transcriptome of the halophilic microalga Tetraselmis sp. GSL018 isolated from the Great Salt Lake, Utah.</title>
        <authorList>
            <person name="Jinkerson R.E."/>
            <person name="D'Adamo S."/>
            <person name="Posewitz M.C."/>
        </authorList>
    </citation>
    <scope>NUCLEOTIDE SEQUENCE</scope>
    <source>
        <strain evidence="2">GSL018</strain>
    </source>
</reference>
<feature type="region of interest" description="Disordered" evidence="1">
    <location>
        <begin position="234"/>
        <end position="260"/>
    </location>
</feature>